<dbReference type="RefSeq" id="WP_002527161.1">
    <property type="nucleotide sequence ID" value="NZ_AP024747.1"/>
</dbReference>
<protein>
    <submittedName>
        <fullName evidence="1">Uncharacterized protein</fullName>
    </submittedName>
</protein>
<name>A0AAD1NV64_9ACTN</name>
<dbReference type="EMBL" id="AP024747">
    <property type="protein sequence ID" value="BCY24815.1"/>
    <property type="molecule type" value="Genomic_DNA"/>
</dbReference>
<evidence type="ECO:0000313" key="2">
    <source>
        <dbReference type="Proteomes" id="UP000825072"/>
    </source>
</evidence>
<dbReference type="Proteomes" id="UP000825072">
    <property type="component" value="Chromosome 1"/>
</dbReference>
<proteinExistence type="predicted"/>
<accession>A0AAD1NV64</accession>
<organism evidence="1 2">
    <name type="scientific">Cutibacterium modestum</name>
    <dbReference type="NCBI Taxonomy" id="2559073"/>
    <lineage>
        <taxon>Bacteria</taxon>
        <taxon>Bacillati</taxon>
        <taxon>Actinomycetota</taxon>
        <taxon>Actinomycetes</taxon>
        <taxon>Propionibacteriales</taxon>
        <taxon>Propionibacteriaceae</taxon>
        <taxon>Cutibacterium</taxon>
    </lineage>
</organism>
<dbReference type="GeneID" id="92881937"/>
<reference evidence="1" key="1">
    <citation type="submission" date="2021-06" db="EMBL/GenBank/DDBJ databases">
        <title>Genome sequence of Cutibacterium modestum strain KB17-24694.</title>
        <authorList>
            <person name="Dekio I."/>
            <person name="Asahina A."/>
            <person name="Nishida M."/>
        </authorList>
    </citation>
    <scope>NUCLEOTIDE SEQUENCE</scope>
    <source>
        <strain evidence="1">KB17-24694</strain>
    </source>
</reference>
<gene>
    <name evidence="1" type="ORF">KB1_08050</name>
</gene>
<sequence length="53" mass="5572">MAGYGDDAILGVGFHSVSSEDDGDIIQDAFLDSFFVEIIGWGYTVEGAVVNTA</sequence>
<dbReference type="AlphaFoldDB" id="A0AAD1NV64"/>
<evidence type="ECO:0000313" key="1">
    <source>
        <dbReference type="EMBL" id="BCY24815.1"/>
    </source>
</evidence>